<accession>A0A0L0T0X2</accession>
<keyword evidence="1" id="KW-0175">Coiled coil</keyword>
<keyword evidence="4" id="KW-1185">Reference proteome</keyword>
<evidence type="ECO:0000256" key="1">
    <source>
        <dbReference type="SAM" id="Coils"/>
    </source>
</evidence>
<dbReference type="OrthoDB" id="5600242at2759"/>
<protein>
    <submittedName>
        <fullName evidence="3">Uncharacterized protein</fullName>
    </submittedName>
</protein>
<reference evidence="4" key="2">
    <citation type="submission" date="2009-11" db="EMBL/GenBank/DDBJ databases">
        <title>The Genome Sequence of Allomyces macrogynus strain ATCC 38327.</title>
        <authorList>
            <consortium name="The Broad Institute Genome Sequencing Platform"/>
            <person name="Russ C."/>
            <person name="Cuomo C."/>
            <person name="Shea T."/>
            <person name="Young S.K."/>
            <person name="Zeng Q."/>
            <person name="Koehrsen M."/>
            <person name="Haas B."/>
            <person name="Borodovsky M."/>
            <person name="Guigo R."/>
            <person name="Alvarado L."/>
            <person name="Berlin A."/>
            <person name="Borenstein D."/>
            <person name="Chen Z."/>
            <person name="Engels R."/>
            <person name="Freedman E."/>
            <person name="Gellesch M."/>
            <person name="Goldberg J."/>
            <person name="Griggs A."/>
            <person name="Gujja S."/>
            <person name="Heiman D."/>
            <person name="Hepburn T."/>
            <person name="Howarth C."/>
            <person name="Jen D."/>
            <person name="Larson L."/>
            <person name="Lewis B."/>
            <person name="Mehta T."/>
            <person name="Park D."/>
            <person name="Pearson M."/>
            <person name="Roberts A."/>
            <person name="Saif S."/>
            <person name="Shenoy N."/>
            <person name="Sisk P."/>
            <person name="Stolte C."/>
            <person name="Sykes S."/>
            <person name="Walk T."/>
            <person name="White J."/>
            <person name="Yandava C."/>
            <person name="Burger G."/>
            <person name="Gray M.W."/>
            <person name="Holland P.W.H."/>
            <person name="King N."/>
            <person name="Lang F.B.F."/>
            <person name="Roger A.J."/>
            <person name="Ruiz-Trillo I."/>
            <person name="Lander E."/>
            <person name="Nusbaum C."/>
        </authorList>
    </citation>
    <scope>NUCLEOTIDE SEQUENCE [LARGE SCALE GENOMIC DNA]</scope>
    <source>
        <strain evidence="4">ATCC 38327</strain>
    </source>
</reference>
<evidence type="ECO:0000313" key="4">
    <source>
        <dbReference type="Proteomes" id="UP000054350"/>
    </source>
</evidence>
<feature type="region of interest" description="Disordered" evidence="2">
    <location>
        <begin position="336"/>
        <end position="356"/>
    </location>
</feature>
<proteinExistence type="predicted"/>
<dbReference type="VEuPathDB" id="FungiDB:AMAG_12968"/>
<dbReference type="EMBL" id="GG745356">
    <property type="protein sequence ID" value="KNE68300.1"/>
    <property type="molecule type" value="Genomic_DNA"/>
</dbReference>
<gene>
    <name evidence="3" type="ORF">AMAG_12968</name>
</gene>
<evidence type="ECO:0000256" key="2">
    <source>
        <dbReference type="SAM" id="MobiDB-lite"/>
    </source>
</evidence>
<name>A0A0L0T0X2_ALLM3</name>
<feature type="coiled-coil region" evidence="1">
    <location>
        <begin position="98"/>
        <end position="182"/>
    </location>
</feature>
<evidence type="ECO:0000313" key="3">
    <source>
        <dbReference type="EMBL" id="KNE68300.1"/>
    </source>
</evidence>
<organism evidence="3 4">
    <name type="scientific">Allomyces macrogynus (strain ATCC 38327)</name>
    <name type="common">Allomyces javanicus var. macrogynus</name>
    <dbReference type="NCBI Taxonomy" id="578462"/>
    <lineage>
        <taxon>Eukaryota</taxon>
        <taxon>Fungi</taxon>
        <taxon>Fungi incertae sedis</taxon>
        <taxon>Blastocladiomycota</taxon>
        <taxon>Blastocladiomycetes</taxon>
        <taxon>Blastocladiales</taxon>
        <taxon>Blastocladiaceae</taxon>
        <taxon>Allomyces</taxon>
    </lineage>
</organism>
<dbReference type="AlphaFoldDB" id="A0A0L0T0X2"/>
<dbReference type="Proteomes" id="UP000054350">
    <property type="component" value="Unassembled WGS sequence"/>
</dbReference>
<reference evidence="3 4" key="1">
    <citation type="submission" date="2009-11" db="EMBL/GenBank/DDBJ databases">
        <title>Annotation of Allomyces macrogynus ATCC 38327.</title>
        <authorList>
            <consortium name="The Broad Institute Genome Sequencing Platform"/>
            <person name="Russ C."/>
            <person name="Cuomo C."/>
            <person name="Burger G."/>
            <person name="Gray M.W."/>
            <person name="Holland P.W.H."/>
            <person name="King N."/>
            <person name="Lang F.B.F."/>
            <person name="Roger A.J."/>
            <person name="Ruiz-Trillo I."/>
            <person name="Young S.K."/>
            <person name="Zeng Q."/>
            <person name="Gargeya S."/>
            <person name="Fitzgerald M."/>
            <person name="Haas B."/>
            <person name="Abouelleil A."/>
            <person name="Alvarado L."/>
            <person name="Arachchi H.M."/>
            <person name="Berlin A."/>
            <person name="Chapman S.B."/>
            <person name="Gearin G."/>
            <person name="Goldberg J."/>
            <person name="Griggs A."/>
            <person name="Gujja S."/>
            <person name="Hansen M."/>
            <person name="Heiman D."/>
            <person name="Howarth C."/>
            <person name="Larimer J."/>
            <person name="Lui A."/>
            <person name="MacDonald P.J.P."/>
            <person name="McCowen C."/>
            <person name="Montmayeur A."/>
            <person name="Murphy C."/>
            <person name="Neiman D."/>
            <person name="Pearson M."/>
            <person name="Priest M."/>
            <person name="Roberts A."/>
            <person name="Saif S."/>
            <person name="Shea T."/>
            <person name="Sisk P."/>
            <person name="Stolte C."/>
            <person name="Sykes S."/>
            <person name="Wortman J."/>
            <person name="Nusbaum C."/>
            <person name="Birren B."/>
        </authorList>
    </citation>
    <scope>NUCLEOTIDE SEQUENCE [LARGE SCALE GENOMIC DNA]</scope>
    <source>
        <strain evidence="3 4">ATCC 38327</strain>
    </source>
</reference>
<sequence>MAKREVDELRARIEAEGDAHGREVESMRVEVADARRDAVGAREEVVAVGAKLAKAKRAHARAVAAWEAKWREEVGARRHDRDDEDALAAIEAEWDAERAELVAENDELVKVVRAMRDEMEVVARAHDDARAGWERERREIEERMGKEVERVKEEFGRAVKERDEARAAVTKKVDEIRTLQDRVKLMSTATTATVPPWMWPGAAAYGPPTAPGTGSWLPTAPGTGPWPPTAFPPLGLPSPGTIPSNLTTSAGPSTNNFAALQAQLAENSDRVLALLDEREHLIDRSNALRAELRHLRDEHDAYVAPPPPPPGPDMIESGVQTDPILAVSTSLAVRKKARGAGRGQDGAGRDQVGGAEPVAETAAAVYRMRGEARGLWQVAETRTAELE</sequence>